<evidence type="ECO:0000256" key="1">
    <source>
        <dbReference type="SAM" id="MobiDB-lite"/>
    </source>
</evidence>
<dbReference type="Proteomes" id="UP000807769">
    <property type="component" value="Unassembled WGS sequence"/>
</dbReference>
<gene>
    <name evidence="2" type="ORF">BJ212DRAFT_368571</name>
</gene>
<name>A0A9P7E8K4_9AGAM</name>
<dbReference type="AlphaFoldDB" id="A0A9P7E8K4"/>
<dbReference type="OrthoDB" id="2796893at2759"/>
<comment type="caution">
    <text evidence="2">The sequence shown here is derived from an EMBL/GenBank/DDBJ whole genome shotgun (WGS) entry which is preliminary data.</text>
</comment>
<evidence type="ECO:0000313" key="2">
    <source>
        <dbReference type="EMBL" id="KAG1814371.1"/>
    </source>
</evidence>
<sequence length="316" mass="35324">MSCPLAAWSVNTGQQSPCEIVSSVYGSCSNNTSGTISPTSSEDSFVPVASNATLCTCSWASYNLLSACTFCATESPSLVSWDTWIKNCDGLTSTTTYFPWDSGIRLPSNAAIIPYYASSNLATPVRHLTSPLPPLSALRTQLEWITPSQHFVLLGFIQFFNSCWSDCWRCCRGNSSAASVVWLLLLHYLPEAQKSSAVPVQNDTAHIERPTLRCGDQRLDNSCSPRTIGIPSDISCDVYLSLRYSVQSCSQRSFSNESPIAQHRFTHFRWACYGFVAPYRPYIITRQRCSRRNHSIPYHPTKPTRHARQKERPKPR</sequence>
<dbReference type="EMBL" id="JABBWG010000021">
    <property type="protein sequence ID" value="KAG1814371.1"/>
    <property type="molecule type" value="Genomic_DNA"/>
</dbReference>
<keyword evidence="3" id="KW-1185">Reference proteome</keyword>
<accession>A0A9P7E8K4</accession>
<proteinExistence type="predicted"/>
<dbReference type="GeneID" id="64637046"/>
<evidence type="ECO:0000313" key="3">
    <source>
        <dbReference type="Proteomes" id="UP000807769"/>
    </source>
</evidence>
<reference evidence="2" key="1">
    <citation type="journal article" date="2020" name="New Phytol.">
        <title>Comparative genomics reveals dynamic genome evolution in host specialist ectomycorrhizal fungi.</title>
        <authorList>
            <person name="Lofgren L.A."/>
            <person name="Nguyen N.H."/>
            <person name="Vilgalys R."/>
            <person name="Ruytinx J."/>
            <person name="Liao H.L."/>
            <person name="Branco S."/>
            <person name="Kuo A."/>
            <person name="LaButti K."/>
            <person name="Lipzen A."/>
            <person name="Andreopoulos W."/>
            <person name="Pangilinan J."/>
            <person name="Riley R."/>
            <person name="Hundley H."/>
            <person name="Na H."/>
            <person name="Barry K."/>
            <person name="Grigoriev I.V."/>
            <person name="Stajich J.E."/>
            <person name="Kennedy P.G."/>
        </authorList>
    </citation>
    <scope>NUCLEOTIDE SEQUENCE</scope>
    <source>
        <strain evidence="2">MN1</strain>
    </source>
</reference>
<protein>
    <submittedName>
        <fullName evidence="2">Uncharacterized protein</fullName>
    </submittedName>
</protein>
<dbReference type="RefSeq" id="XP_041191832.1">
    <property type="nucleotide sequence ID" value="XM_041343030.1"/>
</dbReference>
<organism evidence="2 3">
    <name type="scientific">Suillus subaureus</name>
    <dbReference type="NCBI Taxonomy" id="48587"/>
    <lineage>
        <taxon>Eukaryota</taxon>
        <taxon>Fungi</taxon>
        <taxon>Dikarya</taxon>
        <taxon>Basidiomycota</taxon>
        <taxon>Agaricomycotina</taxon>
        <taxon>Agaricomycetes</taxon>
        <taxon>Agaricomycetidae</taxon>
        <taxon>Boletales</taxon>
        <taxon>Suillineae</taxon>
        <taxon>Suillaceae</taxon>
        <taxon>Suillus</taxon>
    </lineage>
</organism>
<feature type="region of interest" description="Disordered" evidence="1">
    <location>
        <begin position="293"/>
        <end position="316"/>
    </location>
</feature>